<dbReference type="PANTHER" id="PTHR13847:SF289">
    <property type="entry name" value="GLYCINE OXIDASE"/>
    <property type="match status" value="1"/>
</dbReference>
<evidence type="ECO:0000313" key="3">
    <source>
        <dbReference type="EMBL" id="MFD0903198.1"/>
    </source>
</evidence>
<protein>
    <submittedName>
        <fullName evidence="3">NAD(P)/FAD-dependent oxidoreductase</fullName>
        <ecNumber evidence="3">1.-.-.-</ecNumber>
    </submittedName>
</protein>
<dbReference type="Proteomes" id="UP001596972">
    <property type="component" value="Unassembled WGS sequence"/>
</dbReference>
<dbReference type="SUPFAM" id="SSF51905">
    <property type="entry name" value="FAD/NAD(P)-binding domain"/>
    <property type="match status" value="1"/>
</dbReference>
<dbReference type="InterPro" id="IPR006076">
    <property type="entry name" value="FAD-dep_OxRdtase"/>
</dbReference>
<keyword evidence="4" id="KW-1185">Reference proteome</keyword>
<dbReference type="InterPro" id="IPR036188">
    <property type="entry name" value="FAD/NAD-bd_sf"/>
</dbReference>
<dbReference type="GO" id="GO:0016491">
    <property type="term" value="F:oxidoreductase activity"/>
    <property type="evidence" value="ECO:0007669"/>
    <property type="project" value="UniProtKB-KW"/>
</dbReference>
<dbReference type="PANTHER" id="PTHR13847">
    <property type="entry name" value="SARCOSINE DEHYDROGENASE-RELATED"/>
    <property type="match status" value="1"/>
</dbReference>
<sequence length="348" mass="37077">MRIVIVGGGVLGTMHAAEAVRRGHYVLQVEREPEARGASVRDLGLVRVGVRADGAELSTALRARELWERIGRDVPGAGFRANGSLTVARTDAELAALGDVAERPDAAERGFKLLDAEEARAVNPALRGAMRGALWCERDAAVEPGAALPAVRARLAASGRYTWRPGREVRGLGDMRDVGTASVRDDHGATHEADAVVLCTGARPSGPVRELAPGPPVRRVRLRLMRTAPLDEPLTTSVAEHAARLLVVQRLDGGLTIGEPRAHDEPGSPGDDEAAHDRLRDAAEAVLGRPLPPVRRRWADVHARCADASRIVHRERVAEDVWLVTGTGESGLTCSPAIAEDTANELGL</sequence>
<dbReference type="Gene3D" id="3.50.50.60">
    <property type="entry name" value="FAD/NAD(P)-binding domain"/>
    <property type="match status" value="1"/>
</dbReference>
<evidence type="ECO:0000256" key="1">
    <source>
        <dbReference type="ARBA" id="ARBA00023002"/>
    </source>
</evidence>
<evidence type="ECO:0000259" key="2">
    <source>
        <dbReference type="Pfam" id="PF01266"/>
    </source>
</evidence>
<dbReference type="Pfam" id="PF01266">
    <property type="entry name" value="DAO"/>
    <property type="match status" value="1"/>
</dbReference>
<comment type="caution">
    <text evidence="3">The sequence shown here is derived from an EMBL/GenBank/DDBJ whole genome shotgun (WGS) entry which is preliminary data.</text>
</comment>
<gene>
    <name evidence="3" type="ORF">ACFQ11_22585</name>
</gene>
<organism evidence="3 4">
    <name type="scientific">Actinomadura sediminis</name>
    <dbReference type="NCBI Taxonomy" id="1038904"/>
    <lineage>
        <taxon>Bacteria</taxon>
        <taxon>Bacillati</taxon>
        <taxon>Actinomycetota</taxon>
        <taxon>Actinomycetes</taxon>
        <taxon>Streptosporangiales</taxon>
        <taxon>Thermomonosporaceae</taxon>
        <taxon>Actinomadura</taxon>
    </lineage>
</organism>
<accession>A0ABW3ES25</accession>
<keyword evidence="1 3" id="KW-0560">Oxidoreductase</keyword>
<dbReference type="EC" id="1.-.-.-" evidence="3"/>
<feature type="domain" description="FAD dependent oxidoreductase" evidence="2">
    <location>
        <begin position="2"/>
        <end position="344"/>
    </location>
</feature>
<proteinExistence type="predicted"/>
<name>A0ABW3ES25_9ACTN</name>
<evidence type="ECO:0000313" key="4">
    <source>
        <dbReference type="Proteomes" id="UP001596972"/>
    </source>
</evidence>
<reference evidence="4" key="1">
    <citation type="journal article" date="2019" name="Int. J. Syst. Evol. Microbiol.">
        <title>The Global Catalogue of Microorganisms (GCM) 10K type strain sequencing project: providing services to taxonomists for standard genome sequencing and annotation.</title>
        <authorList>
            <consortium name="The Broad Institute Genomics Platform"/>
            <consortium name="The Broad Institute Genome Sequencing Center for Infectious Disease"/>
            <person name="Wu L."/>
            <person name="Ma J."/>
        </authorList>
    </citation>
    <scope>NUCLEOTIDE SEQUENCE [LARGE SCALE GENOMIC DNA]</scope>
    <source>
        <strain evidence="4">JCM 31202</strain>
    </source>
</reference>
<dbReference type="Gene3D" id="3.30.9.10">
    <property type="entry name" value="D-Amino Acid Oxidase, subunit A, domain 2"/>
    <property type="match status" value="1"/>
</dbReference>
<dbReference type="RefSeq" id="WP_378301757.1">
    <property type="nucleotide sequence ID" value="NZ_JBHTJA010000049.1"/>
</dbReference>
<dbReference type="EMBL" id="JBHTJA010000049">
    <property type="protein sequence ID" value="MFD0903198.1"/>
    <property type="molecule type" value="Genomic_DNA"/>
</dbReference>